<dbReference type="Pfam" id="PF04233">
    <property type="entry name" value="Phage_Mu_F"/>
    <property type="match status" value="1"/>
</dbReference>
<evidence type="ECO:0000259" key="1">
    <source>
        <dbReference type="Pfam" id="PF04233"/>
    </source>
</evidence>
<dbReference type="EMBL" id="BK015708">
    <property type="protein sequence ID" value="DAE21129.1"/>
    <property type="molecule type" value="Genomic_DNA"/>
</dbReference>
<evidence type="ECO:0000313" key="3">
    <source>
        <dbReference type="EMBL" id="DAE21129.1"/>
    </source>
</evidence>
<protein>
    <submittedName>
        <fullName evidence="3">Minor capsid component</fullName>
    </submittedName>
</protein>
<organism evidence="3">
    <name type="scientific">Myoviridae sp. ctStS16</name>
    <dbReference type="NCBI Taxonomy" id="2826654"/>
    <lineage>
        <taxon>Viruses</taxon>
        <taxon>Duplodnaviria</taxon>
        <taxon>Heunggongvirae</taxon>
        <taxon>Uroviricota</taxon>
        <taxon>Caudoviricetes</taxon>
    </lineage>
</organism>
<dbReference type="InterPro" id="IPR006528">
    <property type="entry name" value="Phage_head_morphogenesis_dom"/>
</dbReference>
<evidence type="ECO:0000259" key="2">
    <source>
        <dbReference type="Pfam" id="PF18798"/>
    </source>
</evidence>
<feature type="domain" description="Large polyvalent protein-associated" evidence="2">
    <location>
        <begin position="253"/>
        <end position="360"/>
    </location>
</feature>
<reference evidence="3" key="1">
    <citation type="journal article" date="2021" name="Proc. Natl. Acad. Sci. U.S.A.">
        <title>A Catalog of Tens of Thousands of Viruses from Human Metagenomes Reveals Hidden Associations with Chronic Diseases.</title>
        <authorList>
            <person name="Tisza M.J."/>
            <person name="Buck C.B."/>
        </authorList>
    </citation>
    <scope>NUCLEOTIDE SEQUENCE</scope>
    <source>
        <strain evidence="3">CtStS16</strain>
    </source>
</reference>
<name>A0A8S5QQQ0_9CAUD</name>
<dbReference type="InterPro" id="IPR040824">
    <property type="entry name" value="LPD3"/>
</dbReference>
<proteinExistence type="predicted"/>
<feature type="domain" description="Phage head morphogenesis" evidence="1">
    <location>
        <begin position="70"/>
        <end position="162"/>
    </location>
</feature>
<dbReference type="Pfam" id="PF18798">
    <property type="entry name" value="LPD3"/>
    <property type="match status" value="1"/>
</dbReference>
<accession>A0A8S5QQQ0</accession>
<sequence>MWRELTKIMNDATAKGLSKGEFSIDHNKGFLESVKHANEVFAAFKTHAMGKSMASKLIDDNGNLKPFDKWMKDISSISSHHVGSWLKTEYNTAVLRAHNAADWRSFMENKDIMPNLRWMPTTSPDAEAVHRGYWEKKLTLPVEHPFWNKHHPGDRWNCKCSLESTDDPASPDDVLDDLPIEPAQRGLENNPGKDGKMFNDTHPYFPKNCNQCSFYKNRGFKNKMKTWFSNHSKNCFDCQYINNCLYGQEKNKLTQRAKEIRNIAKEKYNGKVLTHPQFQGKVTMSAKSIKEFLNQPHEFFKEKNELLLDIENVFRNSEYKEPENKKGRNTSKHEEDRDVHLFEISIKGKPSWLIVREYSDKSLRLYSISDSKNILKALKE</sequence>